<proteinExistence type="predicted"/>
<dbReference type="InterPro" id="IPR011333">
    <property type="entry name" value="SKP1/BTB/POZ_sf"/>
</dbReference>
<dbReference type="OrthoDB" id="6018035at2759"/>
<dbReference type="InterPro" id="IPR000210">
    <property type="entry name" value="BTB/POZ_dom"/>
</dbReference>
<comment type="caution">
    <text evidence="3">The sequence shown here is derived from an EMBL/GenBank/DDBJ whole genome shotgun (WGS) entry which is preliminary data.</text>
</comment>
<evidence type="ECO:0000313" key="3">
    <source>
        <dbReference type="EMBL" id="KAJ7380459.1"/>
    </source>
</evidence>
<keyword evidence="4" id="KW-1185">Reference proteome</keyword>
<dbReference type="Pfam" id="PF00651">
    <property type="entry name" value="BTB"/>
    <property type="match status" value="1"/>
</dbReference>
<evidence type="ECO:0000259" key="2">
    <source>
        <dbReference type="PROSITE" id="PS50097"/>
    </source>
</evidence>
<dbReference type="PANTHER" id="PTHR22744:SF17">
    <property type="entry name" value="BTB DOMAIN-CONTAINING PROTEIN"/>
    <property type="match status" value="1"/>
</dbReference>
<protein>
    <recommendedName>
        <fullName evidence="2">BTB domain-containing protein</fullName>
    </recommendedName>
</protein>
<dbReference type="EMBL" id="MU826353">
    <property type="protein sequence ID" value="KAJ7380459.1"/>
    <property type="molecule type" value="Genomic_DNA"/>
</dbReference>
<accession>A0A9X0D0M7</accession>
<organism evidence="3 4">
    <name type="scientific">Desmophyllum pertusum</name>
    <dbReference type="NCBI Taxonomy" id="174260"/>
    <lineage>
        <taxon>Eukaryota</taxon>
        <taxon>Metazoa</taxon>
        <taxon>Cnidaria</taxon>
        <taxon>Anthozoa</taxon>
        <taxon>Hexacorallia</taxon>
        <taxon>Scleractinia</taxon>
        <taxon>Caryophylliina</taxon>
        <taxon>Caryophylliidae</taxon>
        <taxon>Desmophyllum</taxon>
    </lineage>
</organism>
<dbReference type="Gene3D" id="3.30.710.10">
    <property type="entry name" value="Potassium Channel Kv1.1, Chain A"/>
    <property type="match status" value="1"/>
</dbReference>
<feature type="domain" description="BTB" evidence="2">
    <location>
        <begin position="22"/>
        <end position="81"/>
    </location>
</feature>
<dbReference type="PANTHER" id="PTHR22744">
    <property type="entry name" value="HELIX LOOP HELIX PROTEIN 21-RELATED"/>
    <property type="match status" value="1"/>
</dbReference>
<dbReference type="PROSITE" id="PS50097">
    <property type="entry name" value="BTB"/>
    <property type="match status" value="1"/>
</dbReference>
<dbReference type="SMART" id="SM00225">
    <property type="entry name" value="BTB"/>
    <property type="match status" value="1"/>
</dbReference>
<gene>
    <name evidence="3" type="ORF">OS493_008920</name>
</gene>
<feature type="coiled-coil region" evidence="1">
    <location>
        <begin position="175"/>
        <end position="209"/>
    </location>
</feature>
<dbReference type="CDD" id="cd18186">
    <property type="entry name" value="BTB_POZ_ZBTB_KLHL-like"/>
    <property type="match status" value="1"/>
</dbReference>
<sequence length="251" mass="29120">MQKENQAAQGLDQDFSTPWDRSDVVLLVEEQQFHVHRLILEMSSPVFSRMFSADFKEKDAAEIPLPEKKAVEIQEMLLVIYPRFCKRINDINLHFLLPLAREYQMTILIERCEDYLLRKMEKKTEIGPVLETIIVAQTYSLERVKTECVNKTQKLSIEELESHDLYEQVEPLCQRKMIELQMSNMEEKLSDAKAELLDSKAEISRLQGKIGEMKDLASDGLQNFESVVSTLGSHIRYAKQISTKCFYGLHT</sequence>
<dbReference type="AlphaFoldDB" id="A0A9X0D0M7"/>
<reference evidence="3" key="1">
    <citation type="submission" date="2023-01" db="EMBL/GenBank/DDBJ databases">
        <title>Genome assembly of the deep-sea coral Lophelia pertusa.</title>
        <authorList>
            <person name="Herrera S."/>
            <person name="Cordes E."/>
        </authorList>
    </citation>
    <scope>NUCLEOTIDE SEQUENCE</scope>
    <source>
        <strain evidence="3">USNM1676648</strain>
        <tissue evidence="3">Polyp</tissue>
    </source>
</reference>
<keyword evidence="1" id="KW-0175">Coiled coil</keyword>
<name>A0A9X0D0M7_9CNID</name>
<dbReference type="Proteomes" id="UP001163046">
    <property type="component" value="Unassembled WGS sequence"/>
</dbReference>
<dbReference type="SUPFAM" id="SSF54695">
    <property type="entry name" value="POZ domain"/>
    <property type="match status" value="1"/>
</dbReference>
<evidence type="ECO:0000313" key="4">
    <source>
        <dbReference type="Proteomes" id="UP001163046"/>
    </source>
</evidence>
<evidence type="ECO:0000256" key="1">
    <source>
        <dbReference type="SAM" id="Coils"/>
    </source>
</evidence>